<dbReference type="Pfam" id="PF07258">
    <property type="entry name" value="COMM_domain"/>
    <property type="match status" value="1"/>
</dbReference>
<dbReference type="PANTHER" id="PTHR15663:SF4">
    <property type="entry name" value="COMM DOMAIN-CONTAINING PROTEIN 9"/>
    <property type="match status" value="1"/>
</dbReference>
<evidence type="ECO:0000313" key="2">
    <source>
        <dbReference type="EMBL" id="KAB0406915.1"/>
    </source>
</evidence>
<keyword evidence="3" id="KW-1185">Reference proteome</keyword>
<dbReference type="InterPro" id="IPR017920">
    <property type="entry name" value="COMM"/>
</dbReference>
<dbReference type="InterPro" id="IPR037360">
    <property type="entry name" value="COMMD9"/>
</dbReference>
<sequence length="260" mass="28450">MAALTAEVFAALQSLLKASSKDVVRQLCQESFSSSALGSKKLLDVTCSSLSVTQEEAEQGSPSILQLLQALHRLTRLVVFRDLSSAEAILALFPENFHQNLKNLLTKIILEHVPTWRAEAQTNQSGVRTEPSCPHTVSLPRLVDLDWRVDIRTSSDSISRMAVPTCLLQMKAATLRDSEQRASLPSFKLRQNGVGRACRSKRGSSDFGAVFSFQIQEDASLCGEQPSMSAVTVELSKETLDTMLDGLGRIWDQLSAVASK</sequence>
<protein>
    <recommendedName>
        <fullName evidence="1">COMM domain-containing protein</fullName>
    </recommendedName>
</protein>
<organism evidence="2 3">
    <name type="scientific">Balaenoptera physalus</name>
    <name type="common">Fin whale</name>
    <name type="synonym">Balaena physalus</name>
    <dbReference type="NCBI Taxonomy" id="9770"/>
    <lineage>
        <taxon>Eukaryota</taxon>
        <taxon>Metazoa</taxon>
        <taxon>Chordata</taxon>
        <taxon>Craniata</taxon>
        <taxon>Vertebrata</taxon>
        <taxon>Euteleostomi</taxon>
        <taxon>Mammalia</taxon>
        <taxon>Eutheria</taxon>
        <taxon>Laurasiatheria</taxon>
        <taxon>Artiodactyla</taxon>
        <taxon>Whippomorpha</taxon>
        <taxon>Cetacea</taxon>
        <taxon>Mysticeti</taxon>
        <taxon>Balaenopteridae</taxon>
        <taxon>Balaenoptera</taxon>
    </lineage>
</organism>
<name>A0A6A1QI38_BALPH</name>
<gene>
    <name evidence="2" type="ORF">E2I00_002304</name>
</gene>
<evidence type="ECO:0000259" key="1">
    <source>
        <dbReference type="PROSITE" id="PS51269"/>
    </source>
</evidence>
<dbReference type="AlphaFoldDB" id="A0A6A1QI38"/>
<dbReference type="PANTHER" id="PTHR15663">
    <property type="entry name" value="COMM DOMAIN-CONTAINING PROTEIN 9"/>
    <property type="match status" value="1"/>
</dbReference>
<dbReference type="Proteomes" id="UP000437017">
    <property type="component" value="Unassembled WGS sequence"/>
</dbReference>
<evidence type="ECO:0000313" key="3">
    <source>
        <dbReference type="Proteomes" id="UP000437017"/>
    </source>
</evidence>
<dbReference type="Pfam" id="PF20923">
    <property type="entry name" value="COMMD9_HN"/>
    <property type="match status" value="1"/>
</dbReference>
<feature type="domain" description="COMM" evidence="1">
    <location>
        <begin position="141"/>
        <end position="258"/>
    </location>
</feature>
<dbReference type="PROSITE" id="PS51269">
    <property type="entry name" value="COMM"/>
    <property type="match status" value="1"/>
</dbReference>
<dbReference type="InterPro" id="IPR048676">
    <property type="entry name" value="COMMD9_N"/>
</dbReference>
<proteinExistence type="predicted"/>
<dbReference type="EMBL" id="SGJD01000114">
    <property type="protein sequence ID" value="KAB0406915.1"/>
    <property type="molecule type" value="Genomic_DNA"/>
</dbReference>
<comment type="caution">
    <text evidence="2">The sequence shown here is derived from an EMBL/GenBank/DDBJ whole genome shotgun (WGS) entry which is preliminary data.</text>
</comment>
<dbReference type="OrthoDB" id="64318at2759"/>
<accession>A0A6A1QI38</accession>
<reference evidence="2 3" key="1">
    <citation type="journal article" date="2019" name="PLoS ONE">
        <title>Genomic analyses reveal an absence of contemporary introgressive admixture between fin whales and blue whales, despite known hybrids.</title>
        <authorList>
            <person name="Westbury M.V."/>
            <person name="Petersen B."/>
            <person name="Lorenzen E.D."/>
        </authorList>
    </citation>
    <scope>NUCLEOTIDE SEQUENCE [LARGE SCALE GENOMIC DNA]</scope>
    <source>
        <strain evidence="2">FinWhale-01</strain>
    </source>
</reference>